<evidence type="ECO:0000256" key="8">
    <source>
        <dbReference type="SAM" id="SignalP"/>
    </source>
</evidence>
<dbReference type="GO" id="GO:0046677">
    <property type="term" value="P:response to antibiotic"/>
    <property type="evidence" value="ECO:0007669"/>
    <property type="project" value="UniProtKB-UniRule"/>
</dbReference>
<dbReference type="InterPro" id="IPR001466">
    <property type="entry name" value="Beta-lactam-related"/>
</dbReference>
<name>A0A511MUZ5_DEIC1</name>
<dbReference type="PANTHER" id="PTHR46825">
    <property type="entry name" value="D-ALANYL-D-ALANINE-CARBOXYPEPTIDASE/ENDOPEPTIDASE AMPH"/>
    <property type="match status" value="1"/>
</dbReference>
<keyword evidence="4 7" id="KW-0378">Hydrolase</keyword>
<dbReference type="RefSeq" id="WP_146881577.1">
    <property type="nucleotide sequence ID" value="NZ_BJXB01000001.1"/>
</dbReference>
<comment type="similarity">
    <text evidence="3 7">Belongs to the class-C beta-lactamase family.</text>
</comment>
<proteinExistence type="inferred from homology"/>
<keyword evidence="11" id="KW-1185">Reference proteome</keyword>
<dbReference type="PANTHER" id="PTHR46825:SF11">
    <property type="entry name" value="PENICILLIN-BINDING PROTEIN 4"/>
    <property type="match status" value="1"/>
</dbReference>
<dbReference type="Proteomes" id="UP000321306">
    <property type="component" value="Unassembled WGS sequence"/>
</dbReference>
<evidence type="ECO:0000256" key="1">
    <source>
        <dbReference type="ARBA" id="ARBA00001526"/>
    </source>
</evidence>
<dbReference type="AlphaFoldDB" id="A0A511MUZ5"/>
<protein>
    <recommendedName>
        <fullName evidence="7">Beta-lactamase</fullName>
        <ecNumber evidence="7">3.5.2.6</ecNumber>
    </recommendedName>
</protein>
<dbReference type="InterPro" id="IPR001586">
    <property type="entry name" value="Beta-lactam_class-C_AS"/>
</dbReference>
<feature type="signal peptide" evidence="8">
    <location>
        <begin position="1"/>
        <end position="18"/>
    </location>
</feature>
<dbReference type="OrthoDB" id="9770183at2"/>
<comment type="subcellular location">
    <subcellularLocation>
        <location evidence="2">Membrane</location>
    </subcellularLocation>
</comment>
<evidence type="ECO:0000256" key="3">
    <source>
        <dbReference type="ARBA" id="ARBA00007840"/>
    </source>
</evidence>
<sequence>MQKLLTLLLPLSLGSALAAPDYAAVVGAHQNARHFMGDVVIREKGKVIFQQSAGLANVEFEVPNSAETVFEIGSVSKSFTAVAILKLQEQGKLKVTDPLSKFLAGFAYGDQVTLHHLLTHTSGVPSFTSFPGFIETQKQNISQEKIVEMFREKPLEFAPGDHFSYSNSGYTLLGRVIEKASGMPYQQYITEHVLAPLGFKKIAFHSRLDLVKNRASGYVLDGASFRLPEAHNVEIAGPAGGLFATASELSQWLPSLFEGKLLTPESIKAFSAPHVKIGNEPGFSSYGYGVGTGDMFGHQAVSHGGNINGFNAVTVYFPEEKISMTVTSNVEGISSTELVMDLIKTRFDVPVKLPTPRTLVSVPETVLKGYEGSYKAVEAPLSLRFYVHAGMMMLEIPGQGIFQLLPEAEDRFYLSALDSELTFKKTPEGMTLEVLAGGQILHASRE</sequence>
<evidence type="ECO:0000313" key="10">
    <source>
        <dbReference type="EMBL" id="GEM44414.1"/>
    </source>
</evidence>
<dbReference type="GO" id="GO:0017001">
    <property type="term" value="P:antibiotic catabolic process"/>
    <property type="evidence" value="ECO:0007669"/>
    <property type="project" value="InterPro"/>
</dbReference>
<dbReference type="InterPro" id="IPR012338">
    <property type="entry name" value="Beta-lactam/transpept-like"/>
</dbReference>
<feature type="domain" description="Beta-lactamase-related" evidence="9">
    <location>
        <begin position="39"/>
        <end position="332"/>
    </location>
</feature>
<dbReference type="SUPFAM" id="SSF56601">
    <property type="entry name" value="beta-lactamase/transpeptidase-like"/>
    <property type="match status" value="1"/>
</dbReference>
<keyword evidence="8" id="KW-0732">Signal</keyword>
<dbReference type="InterPro" id="IPR050491">
    <property type="entry name" value="AmpC-like"/>
</dbReference>
<keyword evidence="6 7" id="KW-0046">Antibiotic resistance</keyword>
<comment type="caution">
    <text evidence="10">The sequence shown here is derived from an EMBL/GenBank/DDBJ whole genome shotgun (WGS) entry which is preliminary data.</text>
</comment>
<evidence type="ECO:0000256" key="2">
    <source>
        <dbReference type="ARBA" id="ARBA00004370"/>
    </source>
</evidence>
<evidence type="ECO:0000313" key="11">
    <source>
        <dbReference type="Proteomes" id="UP000321306"/>
    </source>
</evidence>
<dbReference type="GO" id="GO:0008800">
    <property type="term" value="F:beta-lactamase activity"/>
    <property type="evidence" value="ECO:0007669"/>
    <property type="project" value="UniProtKB-UniRule"/>
</dbReference>
<organism evidence="10 11">
    <name type="scientific">Deinococcus cellulosilyticus (strain DSM 18568 / NBRC 106333 / KACC 11606 / 5516J-15)</name>
    <dbReference type="NCBI Taxonomy" id="1223518"/>
    <lineage>
        <taxon>Bacteria</taxon>
        <taxon>Thermotogati</taxon>
        <taxon>Deinococcota</taxon>
        <taxon>Deinococci</taxon>
        <taxon>Deinococcales</taxon>
        <taxon>Deinococcaceae</taxon>
        <taxon>Deinococcus</taxon>
    </lineage>
</organism>
<keyword evidence="5" id="KW-0472">Membrane</keyword>
<evidence type="ECO:0000256" key="5">
    <source>
        <dbReference type="ARBA" id="ARBA00023136"/>
    </source>
</evidence>
<accession>A0A511MUZ5</accession>
<dbReference type="Pfam" id="PF00144">
    <property type="entry name" value="Beta-lactamase"/>
    <property type="match status" value="1"/>
</dbReference>
<dbReference type="EC" id="3.5.2.6" evidence="7"/>
<evidence type="ECO:0000256" key="7">
    <source>
        <dbReference type="RuleBase" id="RU361140"/>
    </source>
</evidence>
<evidence type="ECO:0000256" key="4">
    <source>
        <dbReference type="ARBA" id="ARBA00022801"/>
    </source>
</evidence>
<comment type="catalytic activity">
    <reaction evidence="1 7">
        <text>a beta-lactam + H2O = a substituted beta-amino acid</text>
        <dbReference type="Rhea" id="RHEA:20401"/>
        <dbReference type="ChEBI" id="CHEBI:15377"/>
        <dbReference type="ChEBI" id="CHEBI:35627"/>
        <dbReference type="ChEBI" id="CHEBI:140347"/>
        <dbReference type="EC" id="3.5.2.6"/>
    </reaction>
</comment>
<reference evidence="10 11" key="1">
    <citation type="submission" date="2019-07" db="EMBL/GenBank/DDBJ databases">
        <title>Whole genome shotgun sequence of Deinococcus cellulosilyticus NBRC 106333.</title>
        <authorList>
            <person name="Hosoyama A."/>
            <person name="Uohara A."/>
            <person name="Ohji S."/>
            <person name="Ichikawa N."/>
        </authorList>
    </citation>
    <scope>NUCLEOTIDE SEQUENCE [LARGE SCALE GENOMIC DNA]</scope>
    <source>
        <strain evidence="10 11">NBRC 106333</strain>
    </source>
</reference>
<gene>
    <name evidence="10" type="ORF">DC3_00490</name>
</gene>
<dbReference type="GO" id="GO:0016020">
    <property type="term" value="C:membrane"/>
    <property type="evidence" value="ECO:0007669"/>
    <property type="project" value="UniProtKB-SubCell"/>
</dbReference>
<feature type="chain" id="PRO_5022079340" description="Beta-lactamase" evidence="8">
    <location>
        <begin position="19"/>
        <end position="446"/>
    </location>
</feature>
<dbReference type="PROSITE" id="PS00336">
    <property type="entry name" value="BETA_LACTAMASE_C"/>
    <property type="match status" value="1"/>
</dbReference>
<evidence type="ECO:0000259" key="9">
    <source>
        <dbReference type="Pfam" id="PF00144"/>
    </source>
</evidence>
<dbReference type="Gene3D" id="3.40.710.10">
    <property type="entry name" value="DD-peptidase/beta-lactamase superfamily"/>
    <property type="match status" value="1"/>
</dbReference>
<evidence type="ECO:0000256" key="6">
    <source>
        <dbReference type="ARBA" id="ARBA00023251"/>
    </source>
</evidence>
<dbReference type="EMBL" id="BJXB01000001">
    <property type="protein sequence ID" value="GEM44414.1"/>
    <property type="molecule type" value="Genomic_DNA"/>
</dbReference>
<dbReference type="GO" id="GO:0030288">
    <property type="term" value="C:outer membrane-bounded periplasmic space"/>
    <property type="evidence" value="ECO:0007669"/>
    <property type="project" value="InterPro"/>
</dbReference>